<evidence type="ECO:0000313" key="1">
    <source>
        <dbReference type="EMBL" id="KAF7732555.1"/>
    </source>
</evidence>
<dbReference type="AlphaFoldDB" id="A0A8H7EU94"/>
<sequence length="396" mass="45369">MRYLFRKQQGNHSSSSHLAVRLPEIVAHILSYLAASIPHDDNHRQYKNTCGYLYPCLFVNHLWHDCAQRLLWRHVLFDDTKADYEAFLRFVSSVVNSLPPPRLSTTAAAAAALAVAVPIPKPRSNINYMAEVNAQYKPDHCIEQAKRIRVDRYRHAIRSLTLRKIKETNISEPLEALGRYLPRLERLDMYICDYVTNETLQRFISFGKLTYISLAGCFRVTDDAILKVAQYCRDLEHLDLRACGMVSDVSIAAIATCCPRLRHLNVGRIRDRERISIQSIGLIAVYTQVAVLGLAGCNIDDECMTMLAKHRNAGLERISVNHCHRLTNKSIRAFVRYCCNMTVFEMKECHCINDWESVAELVQRKVLLTLCDQQNRACTEWAKRKGRTMDVKAPSK</sequence>
<dbReference type="OrthoDB" id="550575at2759"/>
<gene>
    <name evidence="1" type="primary">AMN1</name>
    <name evidence="1" type="ORF">EC973_003302</name>
</gene>
<dbReference type="SMART" id="SM00367">
    <property type="entry name" value="LRR_CC"/>
    <property type="match status" value="5"/>
</dbReference>
<dbReference type="Proteomes" id="UP000605846">
    <property type="component" value="Unassembled WGS sequence"/>
</dbReference>
<reference evidence="1" key="1">
    <citation type="submission" date="2020-01" db="EMBL/GenBank/DDBJ databases">
        <title>Genome Sequencing of Three Apophysomyces-Like Fungal Strains Confirms a Novel Fungal Genus in the Mucoromycota with divergent Burkholderia-like Endosymbiotic Bacteria.</title>
        <authorList>
            <person name="Stajich J.E."/>
            <person name="Macias A.M."/>
            <person name="Carter-House D."/>
            <person name="Lovett B."/>
            <person name="Kasson L.R."/>
            <person name="Berry K."/>
            <person name="Grigoriev I."/>
            <person name="Chang Y."/>
            <person name="Spatafora J."/>
            <person name="Kasson M.T."/>
        </authorList>
    </citation>
    <scope>NUCLEOTIDE SEQUENCE</scope>
    <source>
        <strain evidence="1">NRRL A-21654</strain>
    </source>
</reference>
<dbReference type="InterPro" id="IPR006553">
    <property type="entry name" value="Leu-rich_rpt_Cys-con_subtyp"/>
</dbReference>
<dbReference type="GO" id="GO:0019005">
    <property type="term" value="C:SCF ubiquitin ligase complex"/>
    <property type="evidence" value="ECO:0007669"/>
    <property type="project" value="TreeGrafter"/>
</dbReference>
<dbReference type="InterPro" id="IPR032675">
    <property type="entry name" value="LRR_dom_sf"/>
</dbReference>
<proteinExistence type="predicted"/>
<dbReference type="PANTHER" id="PTHR13318">
    <property type="entry name" value="PARTNER OF PAIRED, ISOFORM B-RELATED"/>
    <property type="match status" value="1"/>
</dbReference>
<dbReference type="Gene3D" id="3.80.10.10">
    <property type="entry name" value="Ribonuclease Inhibitor"/>
    <property type="match status" value="2"/>
</dbReference>
<comment type="caution">
    <text evidence="1">The sequence shown here is derived from an EMBL/GenBank/DDBJ whole genome shotgun (WGS) entry which is preliminary data.</text>
</comment>
<protein>
    <submittedName>
        <fullName evidence="1">Antagonist of MEN (Mitotic Exit Network)</fullName>
    </submittedName>
</protein>
<organism evidence="1 2">
    <name type="scientific">Apophysomyces ossiformis</name>
    <dbReference type="NCBI Taxonomy" id="679940"/>
    <lineage>
        <taxon>Eukaryota</taxon>
        <taxon>Fungi</taxon>
        <taxon>Fungi incertae sedis</taxon>
        <taxon>Mucoromycota</taxon>
        <taxon>Mucoromycotina</taxon>
        <taxon>Mucoromycetes</taxon>
        <taxon>Mucorales</taxon>
        <taxon>Mucorineae</taxon>
        <taxon>Mucoraceae</taxon>
        <taxon>Apophysomyces</taxon>
    </lineage>
</organism>
<accession>A0A8H7EU94</accession>
<dbReference type="SUPFAM" id="SSF52047">
    <property type="entry name" value="RNI-like"/>
    <property type="match status" value="1"/>
</dbReference>
<dbReference type="GO" id="GO:0031146">
    <property type="term" value="P:SCF-dependent proteasomal ubiquitin-dependent protein catabolic process"/>
    <property type="evidence" value="ECO:0007669"/>
    <property type="project" value="TreeGrafter"/>
</dbReference>
<name>A0A8H7EU94_9FUNG</name>
<evidence type="ECO:0000313" key="2">
    <source>
        <dbReference type="Proteomes" id="UP000605846"/>
    </source>
</evidence>
<dbReference type="EMBL" id="JABAYA010000002">
    <property type="protein sequence ID" value="KAF7732555.1"/>
    <property type="molecule type" value="Genomic_DNA"/>
</dbReference>
<dbReference type="PANTHER" id="PTHR13318:SF95">
    <property type="entry name" value="F-BOX PROTEIN YLR352W"/>
    <property type="match status" value="1"/>
</dbReference>
<keyword evidence="2" id="KW-1185">Reference proteome</keyword>